<dbReference type="Pfam" id="PF01872">
    <property type="entry name" value="RibD_C"/>
    <property type="match status" value="1"/>
</dbReference>
<dbReference type="GO" id="GO:0008835">
    <property type="term" value="F:diaminohydroxyphosphoribosylaminopyrimidine deaminase activity"/>
    <property type="evidence" value="ECO:0007669"/>
    <property type="project" value="InterPro"/>
</dbReference>
<evidence type="ECO:0000256" key="3">
    <source>
        <dbReference type="ARBA" id="ARBA00022619"/>
    </source>
</evidence>
<evidence type="ECO:0000313" key="7">
    <source>
        <dbReference type="EMBL" id="GGZ40931.1"/>
    </source>
</evidence>
<reference evidence="7" key="1">
    <citation type="journal article" date="2014" name="Int. J. Syst. Evol. Microbiol.">
        <title>Complete genome sequence of Corynebacterium casei LMG S-19264T (=DSM 44701T), isolated from a smear-ripened cheese.</title>
        <authorList>
            <consortium name="US DOE Joint Genome Institute (JGI-PGF)"/>
            <person name="Walter F."/>
            <person name="Albersmeier A."/>
            <person name="Kalinowski J."/>
            <person name="Ruckert C."/>
        </authorList>
    </citation>
    <scope>NUCLEOTIDE SEQUENCE</scope>
    <source>
        <strain evidence="7">KCTC 32296</strain>
    </source>
</reference>
<dbReference type="GO" id="GO:0009231">
    <property type="term" value="P:riboflavin biosynthetic process"/>
    <property type="evidence" value="ECO:0007669"/>
    <property type="project" value="UniProtKB-KW"/>
</dbReference>
<keyword evidence="4" id="KW-0521">NADP</keyword>
<evidence type="ECO:0000256" key="5">
    <source>
        <dbReference type="ARBA" id="ARBA00023002"/>
    </source>
</evidence>
<dbReference type="NCBIfam" id="TIGR00326">
    <property type="entry name" value="eubact_ribD"/>
    <property type="match status" value="1"/>
</dbReference>
<dbReference type="InterPro" id="IPR004794">
    <property type="entry name" value="Eubact_RibD"/>
</dbReference>
<dbReference type="InterPro" id="IPR011549">
    <property type="entry name" value="RibD_C"/>
</dbReference>
<dbReference type="InterPro" id="IPR050765">
    <property type="entry name" value="Riboflavin_Biosynth_HTPR"/>
</dbReference>
<evidence type="ECO:0000313" key="8">
    <source>
        <dbReference type="Proteomes" id="UP000662572"/>
    </source>
</evidence>
<feature type="domain" description="Bacterial bifunctional deaminase-reductase C-terminal" evidence="6">
    <location>
        <begin position="4"/>
        <end position="208"/>
    </location>
</feature>
<dbReference type="PANTHER" id="PTHR38011">
    <property type="entry name" value="DIHYDROFOLATE REDUCTASE FAMILY PROTEIN (AFU_ORTHOLOGUE AFUA_8G06820)"/>
    <property type="match status" value="1"/>
</dbReference>
<accession>A0A918QD31</accession>
<dbReference type="GO" id="GO:0008703">
    <property type="term" value="F:5-amino-6-(5-phosphoribosylamino)uracil reductase activity"/>
    <property type="evidence" value="ECO:0007669"/>
    <property type="project" value="UniProtKB-EC"/>
</dbReference>
<sequence>MDRPFITLKLATTLDGRIATASGQSRWITGEEARRCVHELRAGHDAVLVGIETVIKDDPELTVRLQGYEGFQPTRIVFDSKGRIPLHSKLVQTARVIPTWVVTTHDLNPEIQAAGVKAIKVASFHQRVDILLAMEALSRAGIERLFIEGGGLIATAFIKAGLVDRLEWFRSATILGGDARSVIGFLNIDDINGMIRFNRLGVQAVGDDLWESYELS</sequence>
<dbReference type="PANTHER" id="PTHR38011:SF7">
    <property type="entry name" value="2,5-DIAMINO-6-RIBOSYLAMINO-4(3H)-PYRIMIDINONE 5'-PHOSPHATE REDUCTASE"/>
    <property type="match status" value="1"/>
</dbReference>
<comment type="caution">
    <text evidence="7">The sequence shown here is derived from an EMBL/GenBank/DDBJ whole genome shotgun (WGS) entry which is preliminary data.</text>
</comment>
<dbReference type="InterPro" id="IPR024072">
    <property type="entry name" value="DHFR-like_dom_sf"/>
</dbReference>
<keyword evidence="5" id="KW-0560">Oxidoreductase</keyword>
<dbReference type="GO" id="GO:0050661">
    <property type="term" value="F:NADP binding"/>
    <property type="evidence" value="ECO:0007669"/>
    <property type="project" value="InterPro"/>
</dbReference>
<evidence type="ECO:0000256" key="1">
    <source>
        <dbReference type="ARBA" id="ARBA00004910"/>
    </source>
</evidence>
<dbReference type="Proteomes" id="UP000662572">
    <property type="component" value="Unassembled WGS sequence"/>
</dbReference>
<evidence type="ECO:0000256" key="2">
    <source>
        <dbReference type="ARBA" id="ARBA00013173"/>
    </source>
</evidence>
<evidence type="ECO:0000256" key="4">
    <source>
        <dbReference type="ARBA" id="ARBA00022857"/>
    </source>
</evidence>
<comment type="pathway">
    <text evidence="1">Cofactor biosynthesis; riboflavin biosynthesis; 5-amino-6-(D-ribitylamino)uracil from GTP: step 3/4.</text>
</comment>
<dbReference type="SUPFAM" id="SSF53597">
    <property type="entry name" value="Dihydrofolate reductase-like"/>
    <property type="match status" value="1"/>
</dbReference>
<dbReference type="Gene3D" id="3.40.430.10">
    <property type="entry name" value="Dihydrofolate Reductase, subunit A"/>
    <property type="match status" value="1"/>
</dbReference>
<dbReference type="EC" id="1.1.1.193" evidence="2"/>
<evidence type="ECO:0000259" key="6">
    <source>
        <dbReference type="Pfam" id="PF01872"/>
    </source>
</evidence>
<dbReference type="AlphaFoldDB" id="A0A918QD31"/>
<organism evidence="7 8">
    <name type="scientific">Asticcacaulis endophyticus</name>
    <dbReference type="NCBI Taxonomy" id="1395890"/>
    <lineage>
        <taxon>Bacteria</taxon>
        <taxon>Pseudomonadati</taxon>
        <taxon>Pseudomonadota</taxon>
        <taxon>Alphaproteobacteria</taxon>
        <taxon>Caulobacterales</taxon>
        <taxon>Caulobacteraceae</taxon>
        <taxon>Asticcacaulis</taxon>
    </lineage>
</organism>
<dbReference type="RefSeq" id="WP_189487919.1">
    <property type="nucleotide sequence ID" value="NZ_BMZB01000004.1"/>
</dbReference>
<name>A0A918QD31_9CAUL</name>
<dbReference type="InterPro" id="IPR002734">
    <property type="entry name" value="RibDG_C"/>
</dbReference>
<proteinExistence type="predicted"/>
<dbReference type="EMBL" id="BMZB01000004">
    <property type="protein sequence ID" value="GGZ40931.1"/>
    <property type="molecule type" value="Genomic_DNA"/>
</dbReference>
<reference evidence="7" key="2">
    <citation type="submission" date="2020-09" db="EMBL/GenBank/DDBJ databases">
        <authorList>
            <person name="Sun Q."/>
            <person name="Kim S."/>
        </authorList>
    </citation>
    <scope>NUCLEOTIDE SEQUENCE</scope>
    <source>
        <strain evidence="7">KCTC 32296</strain>
    </source>
</reference>
<protein>
    <recommendedName>
        <fullName evidence="2">5-amino-6-(5-phosphoribosylamino)uracil reductase</fullName>
        <ecNumber evidence="2">1.1.1.193</ecNumber>
    </recommendedName>
</protein>
<dbReference type="NCBIfam" id="TIGR00227">
    <property type="entry name" value="ribD_Cterm"/>
    <property type="match status" value="1"/>
</dbReference>
<keyword evidence="3" id="KW-0686">Riboflavin biosynthesis</keyword>
<gene>
    <name evidence="7" type="ORF">GCM10011273_29610</name>
</gene>
<keyword evidence="8" id="KW-1185">Reference proteome</keyword>